<comment type="similarity">
    <text evidence="4">Belongs to the cellobiose 2-epimerase family.</text>
</comment>
<sequence>MMVDAAKYQKELGRILSYWSTVAFDKTNDRFYGKIGNENQVDVFASLGSVLYSRILWSFCAGYKATQNEDYLQFADKAYEYLIDKFLDKEYGGVYWSLDSNGEPLDTKKQIYALSFAIYGLTEYYMVRKEEKALDVAIGLYMLIEQHSFDPVQLGYLEAFNSDWSSAGDLRLSAKDANEKKTMNTHLHILEAYTNLYRVWPESSVLKQIKQLIDVFINHIIHKETAHLQLFFDENWKSKSTIISYGHDIEASWLLLEAAEVTNDEELIAKIKEIAVQMANAAAKGLSGDGGLNYEFENGHLIEEKHWWVQAEALVGFYNAFQLTGDKVFLERFEKSWDFIEKYILDVDKGEWYWGVHSDYSLMQHEDKAGFWKCPYHNSRACIEIMRRIA</sequence>
<evidence type="ECO:0000256" key="4">
    <source>
        <dbReference type="HAMAP-Rule" id="MF_00929"/>
    </source>
</evidence>
<dbReference type="Gene3D" id="1.50.10.10">
    <property type="match status" value="1"/>
</dbReference>
<dbReference type="OrthoDB" id="5141876at2"/>
<dbReference type="AlphaFoldDB" id="H8KUR0"/>
<dbReference type="KEGG" id="scn:Solca_2509"/>
<proteinExistence type="inferred from homology"/>
<dbReference type="InterPro" id="IPR028584">
    <property type="entry name" value="Cellobiose_2_epim"/>
</dbReference>
<comment type="function">
    <text evidence="4">Catalyzes the reversible epimerization of cellobiose to 4-O-beta-D-glucopyranosyl-D-mannose (Glc-Man).</text>
</comment>
<dbReference type="STRING" id="929556.Solca_2509"/>
<dbReference type="Pfam" id="PF07221">
    <property type="entry name" value="GlcNAc_2-epim"/>
    <property type="match status" value="1"/>
</dbReference>
<dbReference type="HAMAP" id="MF_00929">
    <property type="entry name" value="Cellobiose_2_epim"/>
    <property type="match status" value="1"/>
</dbReference>
<organism evidence="5 6">
    <name type="scientific">Solitalea canadensis (strain ATCC 29591 / DSM 3403 / JCM 21819 / LMG 8368 / NBRC 15130 / NCIMB 12057 / USAM 9D)</name>
    <name type="common">Flexibacter canadensis</name>
    <dbReference type="NCBI Taxonomy" id="929556"/>
    <lineage>
        <taxon>Bacteria</taxon>
        <taxon>Pseudomonadati</taxon>
        <taxon>Bacteroidota</taxon>
        <taxon>Sphingobacteriia</taxon>
        <taxon>Sphingobacteriales</taxon>
        <taxon>Sphingobacteriaceae</taxon>
        <taxon>Solitalea</taxon>
    </lineage>
</organism>
<comment type="similarity">
    <text evidence="2">Belongs to the N-acylglucosamine 2-epimerase family.</text>
</comment>
<name>H8KUR0_SOLCM</name>
<dbReference type="EMBL" id="CP003349">
    <property type="protein sequence ID" value="AFD07544.1"/>
    <property type="molecule type" value="Genomic_DNA"/>
</dbReference>
<dbReference type="RefSeq" id="WP_014680771.1">
    <property type="nucleotide sequence ID" value="NC_017770.1"/>
</dbReference>
<gene>
    <name evidence="5" type="ordered locus">Solca_2509</name>
</gene>
<dbReference type="EC" id="5.1.3.11" evidence="4"/>
<keyword evidence="6" id="KW-1185">Reference proteome</keyword>
<dbReference type="SUPFAM" id="SSF48208">
    <property type="entry name" value="Six-hairpin glycosidases"/>
    <property type="match status" value="1"/>
</dbReference>
<evidence type="ECO:0000313" key="6">
    <source>
        <dbReference type="Proteomes" id="UP000007590"/>
    </source>
</evidence>
<dbReference type="Proteomes" id="UP000007590">
    <property type="component" value="Chromosome"/>
</dbReference>
<accession>H8KUR0</accession>
<evidence type="ECO:0000313" key="5">
    <source>
        <dbReference type="EMBL" id="AFD07544.1"/>
    </source>
</evidence>
<dbReference type="GO" id="GO:0047736">
    <property type="term" value="F:cellobiose epimerase activity"/>
    <property type="evidence" value="ECO:0007669"/>
    <property type="project" value="UniProtKB-UniRule"/>
</dbReference>
<dbReference type="InterPro" id="IPR012341">
    <property type="entry name" value="6hp_glycosidase-like_sf"/>
</dbReference>
<evidence type="ECO:0000256" key="1">
    <source>
        <dbReference type="ARBA" id="ARBA00001470"/>
    </source>
</evidence>
<dbReference type="PANTHER" id="PTHR15108">
    <property type="entry name" value="N-ACYLGLUCOSAMINE-2-EPIMERASE"/>
    <property type="match status" value="1"/>
</dbReference>
<dbReference type="GO" id="GO:0005975">
    <property type="term" value="P:carbohydrate metabolic process"/>
    <property type="evidence" value="ECO:0007669"/>
    <property type="project" value="InterPro"/>
</dbReference>
<protein>
    <recommendedName>
        <fullName evidence="4">Cellobiose 2-epimerase</fullName>
        <shortName evidence="4">CE</shortName>
        <ecNumber evidence="4">5.1.3.11</ecNumber>
    </recommendedName>
</protein>
<evidence type="ECO:0000256" key="2">
    <source>
        <dbReference type="ARBA" id="ARBA00008558"/>
    </source>
</evidence>
<reference evidence="5" key="1">
    <citation type="submission" date="2012-02" db="EMBL/GenBank/DDBJ databases">
        <title>The complete genome of Solitalea canadensis DSM 3403.</title>
        <authorList>
            <consortium name="US DOE Joint Genome Institute (JGI-PGF)"/>
            <person name="Lucas S."/>
            <person name="Copeland A."/>
            <person name="Lapidus A."/>
            <person name="Glavina del Rio T."/>
            <person name="Dalin E."/>
            <person name="Tice H."/>
            <person name="Bruce D."/>
            <person name="Goodwin L."/>
            <person name="Pitluck S."/>
            <person name="Peters L."/>
            <person name="Ovchinnikova G."/>
            <person name="Lu M."/>
            <person name="Kyrpides N."/>
            <person name="Mavromatis K."/>
            <person name="Ivanova N."/>
            <person name="Brettin T."/>
            <person name="Detter J.C."/>
            <person name="Han C."/>
            <person name="Larimer F."/>
            <person name="Land M."/>
            <person name="Hauser L."/>
            <person name="Markowitz V."/>
            <person name="Cheng J.-F."/>
            <person name="Hugenholtz P."/>
            <person name="Woyke T."/>
            <person name="Wu D."/>
            <person name="Spring S."/>
            <person name="Schroeder M."/>
            <person name="Kopitz M."/>
            <person name="Brambilla E."/>
            <person name="Klenk H.-P."/>
            <person name="Eisen J.A."/>
        </authorList>
    </citation>
    <scope>NUCLEOTIDE SEQUENCE</scope>
    <source>
        <strain evidence="5">DSM 3403</strain>
    </source>
</reference>
<comment type="catalytic activity">
    <reaction evidence="1 4">
        <text>D-cellobiose = beta-D-glucosyl-(1-&gt;4)-D-mannopyranose</text>
        <dbReference type="Rhea" id="RHEA:23384"/>
        <dbReference type="ChEBI" id="CHEBI:17057"/>
        <dbReference type="ChEBI" id="CHEBI:47931"/>
        <dbReference type="EC" id="5.1.3.11"/>
    </reaction>
</comment>
<dbReference type="eggNOG" id="COG2942">
    <property type="taxonomic scope" value="Bacteria"/>
</dbReference>
<keyword evidence="3 4" id="KW-0413">Isomerase</keyword>
<dbReference type="HOGENOM" id="CLU_046651_3_0_10"/>
<dbReference type="InterPro" id="IPR010819">
    <property type="entry name" value="AGE/CE"/>
</dbReference>
<dbReference type="InterPro" id="IPR008928">
    <property type="entry name" value="6-hairpin_glycosidase_sf"/>
</dbReference>
<evidence type="ECO:0000256" key="3">
    <source>
        <dbReference type="ARBA" id="ARBA00023235"/>
    </source>
</evidence>